<proteinExistence type="predicted"/>
<reference evidence="1" key="1">
    <citation type="submission" date="2022-04" db="EMBL/GenBank/DDBJ databases">
        <title>Chromosome-scale genome assembly of Holotrichia oblita Faldermann.</title>
        <authorList>
            <person name="Rongchong L."/>
        </authorList>
    </citation>
    <scope>NUCLEOTIDE SEQUENCE</scope>
    <source>
        <strain evidence="1">81SQS9</strain>
    </source>
</reference>
<accession>A0ACB9TE95</accession>
<evidence type="ECO:0000313" key="1">
    <source>
        <dbReference type="EMBL" id="KAI4465077.1"/>
    </source>
</evidence>
<comment type="caution">
    <text evidence="1">The sequence shown here is derived from an EMBL/GenBank/DDBJ whole genome shotgun (WGS) entry which is preliminary data.</text>
</comment>
<protein>
    <submittedName>
        <fullName evidence="1">Uncharacterized protein</fullName>
    </submittedName>
</protein>
<sequence length="156" mass="18017">MGHFYILTSLIPPTSRISRKKVQHWKPSTAESRESFINHVKSASDIYLSIYKKKENAIKYGLQVQPYVMVVGPSINTIINTYMVIDDNIYKVTSVLRGVDICFKTFHVLQAHYPVESEHLWLFLQKYIFNISTAWDKNIPALNTFIAELSHINKVA</sequence>
<dbReference type="EMBL" id="CM043017">
    <property type="protein sequence ID" value="KAI4465077.1"/>
    <property type="molecule type" value="Genomic_DNA"/>
</dbReference>
<keyword evidence="2" id="KW-1185">Reference proteome</keyword>
<dbReference type="Proteomes" id="UP001056778">
    <property type="component" value="Chromosome 3"/>
</dbReference>
<evidence type="ECO:0000313" key="2">
    <source>
        <dbReference type="Proteomes" id="UP001056778"/>
    </source>
</evidence>
<organism evidence="1 2">
    <name type="scientific">Holotrichia oblita</name>
    <name type="common">Chafer beetle</name>
    <dbReference type="NCBI Taxonomy" id="644536"/>
    <lineage>
        <taxon>Eukaryota</taxon>
        <taxon>Metazoa</taxon>
        <taxon>Ecdysozoa</taxon>
        <taxon>Arthropoda</taxon>
        <taxon>Hexapoda</taxon>
        <taxon>Insecta</taxon>
        <taxon>Pterygota</taxon>
        <taxon>Neoptera</taxon>
        <taxon>Endopterygota</taxon>
        <taxon>Coleoptera</taxon>
        <taxon>Polyphaga</taxon>
        <taxon>Scarabaeiformia</taxon>
        <taxon>Scarabaeidae</taxon>
        <taxon>Melolonthinae</taxon>
        <taxon>Holotrichia</taxon>
    </lineage>
</organism>
<name>A0ACB9TE95_HOLOL</name>
<gene>
    <name evidence="1" type="ORF">MML48_3g00004898</name>
</gene>